<dbReference type="EMBL" id="FUXU01000032">
    <property type="protein sequence ID" value="SKA56754.1"/>
    <property type="molecule type" value="Genomic_DNA"/>
</dbReference>
<evidence type="ECO:0000313" key="3">
    <source>
        <dbReference type="Proteomes" id="UP000190162"/>
    </source>
</evidence>
<gene>
    <name evidence="2" type="ORF">SAMN02745132_02636</name>
</gene>
<dbReference type="PROSITE" id="PS50885">
    <property type="entry name" value="HAMP"/>
    <property type="match status" value="1"/>
</dbReference>
<dbReference type="AlphaFoldDB" id="A0A1T4UVQ3"/>
<dbReference type="GO" id="GO:0016020">
    <property type="term" value="C:membrane"/>
    <property type="evidence" value="ECO:0007669"/>
    <property type="project" value="InterPro"/>
</dbReference>
<dbReference type="Gene3D" id="6.10.340.10">
    <property type="match status" value="1"/>
</dbReference>
<dbReference type="GO" id="GO:0007165">
    <property type="term" value="P:signal transduction"/>
    <property type="evidence" value="ECO:0007669"/>
    <property type="project" value="InterPro"/>
</dbReference>
<accession>A0A1T4UVQ3</accession>
<dbReference type="Pfam" id="PF00672">
    <property type="entry name" value="HAMP"/>
    <property type="match status" value="1"/>
</dbReference>
<protein>
    <recommendedName>
        <fullName evidence="1">HAMP domain-containing protein</fullName>
    </recommendedName>
</protein>
<keyword evidence="3" id="KW-1185">Reference proteome</keyword>
<sequence length="116" mass="13052">MAKDLQQVTKEMLNLAEGETELKPVILARQDEIGQLANALGTFQKNAIEKVEATTHFTGGDFGIKHVSETTVPLMPEPLCQKHVTILEGNITALNTLFYVFWTKVASYWWDIMEIT</sequence>
<dbReference type="Proteomes" id="UP000190162">
    <property type="component" value="Unassembled WGS sequence"/>
</dbReference>
<organism evidence="2 3">
    <name type="scientific">Enterovibrio nigricans DSM 22720</name>
    <dbReference type="NCBI Taxonomy" id="1121868"/>
    <lineage>
        <taxon>Bacteria</taxon>
        <taxon>Pseudomonadati</taxon>
        <taxon>Pseudomonadota</taxon>
        <taxon>Gammaproteobacteria</taxon>
        <taxon>Vibrionales</taxon>
        <taxon>Vibrionaceae</taxon>
        <taxon>Enterovibrio</taxon>
    </lineage>
</organism>
<proteinExistence type="predicted"/>
<dbReference type="CDD" id="cd06225">
    <property type="entry name" value="HAMP"/>
    <property type="match status" value="1"/>
</dbReference>
<evidence type="ECO:0000313" key="2">
    <source>
        <dbReference type="EMBL" id="SKA56754.1"/>
    </source>
</evidence>
<evidence type="ECO:0000259" key="1">
    <source>
        <dbReference type="PROSITE" id="PS50885"/>
    </source>
</evidence>
<reference evidence="3" key="1">
    <citation type="submission" date="2017-02" db="EMBL/GenBank/DDBJ databases">
        <authorList>
            <person name="Varghese N."/>
            <person name="Submissions S."/>
        </authorList>
    </citation>
    <scope>NUCLEOTIDE SEQUENCE [LARGE SCALE GENOMIC DNA]</scope>
    <source>
        <strain evidence="3">DSM 22720</strain>
    </source>
</reference>
<name>A0A1T4UVQ3_9GAMM</name>
<dbReference type="SUPFAM" id="SSF158472">
    <property type="entry name" value="HAMP domain-like"/>
    <property type="match status" value="1"/>
</dbReference>
<feature type="domain" description="HAMP" evidence="1">
    <location>
        <begin position="5"/>
        <end position="52"/>
    </location>
</feature>
<dbReference type="InterPro" id="IPR003660">
    <property type="entry name" value="HAMP_dom"/>
</dbReference>